<feature type="domain" description="EXS" evidence="8">
    <location>
        <begin position="275"/>
        <end position="479"/>
    </location>
</feature>
<dbReference type="PROSITE" id="PS51382">
    <property type="entry name" value="SPX"/>
    <property type="match status" value="1"/>
</dbReference>
<organism evidence="10 11">
    <name type="scientific">Rotaria sordida</name>
    <dbReference type="NCBI Taxonomy" id="392033"/>
    <lineage>
        <taxon>Eukaryota</taxon>
        <taxon>Metazoa</taxon>
        <taxon>Spiralia</taxon>
        <taxon>Gnathifera</taxon>
        <taxon>Rotifera</taxon>
        <taxon>Eurotatoria</taxon>
        <taxon>Bdelloidea</taxon>
        <taxon>Philodinida</taxon>
        <taxon>Philodinidae</taxon>
        <taxon>Rotaria</taxon>
    </lineage>
</organism>
<reference evidence="10" key="1">
    <citation type="submission" date="2021-02" db="EMBL/GenBank/DDBJ databases">
        <authorList>
            <person name="Nowell W R."/>
        </authorList>
    </citation>
    <scope>NUCLEOTIDE SEQUENCE</scope>
</reference>
<dbReference type="GO" id="GO:0000822">
    <property type="term" value="F:inositol hexakisphosphate binding"/>
    <property type="evidence" value="ECO:0007669"/>
    <property type="project" value="TreeGrafter"/>
</dbReference>
<evidence type="ECO:0000259" key="8">
    <source>
        <dbReference type="PROSITE" id="PS51380"/>
    </source>
</evidence>
<dbReference type="PANTHER" id="PTHR10783">
    <property type="entry name" value="XENOTROPIC AND POLYTROPIC RETROVIRUS RECEPTOR 1-RELATED"/>
    <property type="match status" value="1"/>
</dbReference>
<feature type="transmembrane region" description="Helical" evidence="7">
    <location>
        <begin position="338"/>
        <end position="360"/>
    </location>
</feature>
<evidence type="ECO:0000259" key="9">
    <source>
        <dbReference type="PROSITE" id="PS51382"/>
    </source>
</evidence>
<sequence>MKFGLYLSKNRTPEWYSQYIEYDEMKRMLTESVAEAERLIDINDRSAREQFFVLADEQFFQFCKKEASKINNFFAEKLAEALRLFEPLKNELKNSEQSRRSRQNMNSTVLDLDGPEGNHDERDNGMLLADSSSRNTFRSWLAQTKLHKPVETIRKVRMKRTRHLNINNLKLAFSEFYLMLVLLKNYQTLNSTGFRKILKKHDKLFQTTRGDEWRKVHIDTIPFHTSNRIDELMTEVENLYTDTLESGDRTKAMQRLRVPPLEERQSPLVTFRVGMFVGMLCLLIPMIFILTPFYHVDFTGFWLGDQLISLELVFFDLQYFICFYIYDVHWIHPTEKHGVFCAGWSQFFLQTVFILLPSWFRFAQCIRRYRDTKAKFPHLANAGKYASGFLVAITSTVRRATIPQYQQHQTSSPFLYLCTSAAEYADIIGFAFGIIEVFRRFIWNYFRLENEHLNNCGEFRAVRDIPIQMTVAVASGYAARLESIGSISNLGDERNAIRRQSTISGEQITGTDRTRKLTVLNEAFDAEATLSTSLTTETNRNQARNVSHNLESSSNTASSSNSLVVVNPYYTRTQPT</sequence>
<evidence type="ECO:0000313" key="11">
    <source>
        <dbReference type="Proteomes" id="UP000663854"/>
    </source>
</evidence>
<dbReference type="EMBL" id="CAJNOH010000592">
    <property type="protein sequence ID" value="CAF1083244.1"/>
    <property type="molecule type" value="Genomic_DNA"/>
</dbReference>
<feature type="transmembrane region" description="Helical" evidence="7">
    <location>
        <begin position="273"/>
        <end position="295"/>
    </location>
</feature>
<evidence type="ECO:0000256" key="6">
    <source>
        <dbReference type="SAM" id="MobiDB-lite"/>
    </source>
</evidence>
<dbReference type="GO" id="GO:0005886">
    <property type="term" value="C:plasma membrane"/>
    <property type="evidence" value="ECO:0007669"/>
    <property type="project" value="TreeGrafter"/>
</dbReference>
<comment type="caution">
    <text evidence="10">The sequence shown here is derived from an EMBL/GenBank/DDBJ whole genome shotgun (WGS) entry which is preliminary data.</text>
</comment>
<dbReference type="Pfam" id="PF03124">
    <property type="entry name" value="EXS"/>
    <property type="match status" value="2"/>
</dbReference>
<feature type="transmembrane region" description="Helical" evidence="7">
    <location>
        <begin position="307"/>
        <end position="326"/>
    </location>
</feature>
<protein>
    <recommendedName>
        <fullName evidence="12">Xenotropic and polytropic retrovirus receptor 1</fullName>
    </recommendedName>
</protein>
<dbReference type="PANTHER" id="PTHR10783:SF103">
    <property type="entry name" value="SOLUTE CARRIER FAMILY 53 MEMBER 1"/>
    <property type="match status" value="1"/>
</dbReference>
<keyword evidence="5 7" id="KW-0472">Membrane</keyword>
<dbReference type="GO" id="GO:0016036">
    <property type="term" value="P:cellular response to phosphate starvation"/>
    <property type="evidence" value="ECO:0007669"/>
    <property type="project" value="TreeGrafter"/>
</dbReference>
<comment type="similarity">
    <text evidence="2">Belongs to the SYG1 (TC 2.A.94) family.</text>
</comment>
<keyword evidence="4 7" id="KW-1133">Transmembrane helix</keyword>
<feature type="region of interest" description="Disordered" evidence="6">
    <location>
        <begin position="93"/>
        <end position="123"/>
    </location>
</feature>
<dbReference type="Proteomes" id="UP000663854">
    <property type="component" value="Unassembled WGS sequence"/>
</dbReference>
<dbReference type="PROSITE" id="PS51380">
    <property type="entry name" value="EXS"/>
    <property type="match status" value="1"/>
</dbReference>
<evidence type="ECO:0000256" key="4">
    <source>
        <dbReference type="ARBA" id="ARBA00022989"/>
    </source>
</evidence>
<evidence type="ECO:0000256" key="7">
    <source>
        <dbReference type="SAM" id="Phobius"/>
    </source>
</evidence>
<keyword evidence="3 7" id="KW-0812">Transmembrane</keyword>
<proteinExistence type="inferred from homology"/>
<evidence type="ECO:0008006" key="12">
    <source>
        <dbReference type="Google" id="ProtNLM"/>
    </source>
</evidence>
<dbReference type="InterPro" id="IPR004331">
    <property type="entry name" value="SPX_dom"/>
</dbReference>
<evidence type="ECO:0000256" key="5">
    <source>
        <dbReference type="ARBA" id="ARBA00023136"/>
    </source>
</evidence>
<evidence type="ECO:0000256" key="3">
    <source>
        <dbReference type="ARBA" id="ARBA00022692"/>
    </source>
</evidence>
<dbReference type="GO" id="GO:0005794">
    <property type="term" value="C:Golgi apparatus"/>
    <property type="evidence" value="ECO:0007669"/>
    <property type="project" value="TreeGrafter"/>
</dbReference>
<feature type="compositionally biased region" description="Polar residues" evidence="6">
    <location>
        <begin position="539"/>
        <end position="551"/>
    </location>
</feature>
<comment type="subcellular location">
    <subcellularLocation>
        <location evidence="1">Membrane</location>
        <topology evidence="1">Multi-pass membrane protein</topology>
    </subcellularLocation>
</comment>
<evidence type="ECO:0000256" key="2">
    <source>
        <dbReference type="ARBA" id="ARBA00009665"/>
    </source>
</evidence>
<feature type="domain" description="SPX" evidence="9">
    <location>
        <begin position="1"/>
        <end position="215"/>
    </location>
</feature>
<accession>A0A814MSR2</accession>
<dbReference type="Pfam" id="PF03105">
    <property type="entry name" value="SPX"/>
    <property type="match status" value="1"/>
</dbReference>
<feature type="region of interest" description="Disordered" evidence="6">
    <location>
        <begin position="533"/>
        <end position="559"/>
    </location>
</feature>
<dbReference type="InterPro" id="IPR004342">
    <property type="entry name" value="EXS_C"/>
</dbReference>
<dbReference type="AlphaFoldDB" id="A0A814MSR2"/>
<evidence type="ECO:0000313" key="10">
    <source>
        <dbReference type="EMBL" id="CAF1083244.1"/>
    </source>
</evidence>
<evidence type="ECO:0000256" key="1">
    <source>
        <dbReference type="ARBA" id="ARBA00004141"/>
    </source>
</evidence>
<dbReference type="GO" id="GO:0006817">
    <property type="term" value="P:phosphate ion transport"/>
    <property type="evidence" value="ECO:0007669"/>
    <property type="project" value="TreeGrafter"/>
</dbReference>
<name>A0A814MSR2_9BILA</name>
<gene>
    <name evidence="10" type="ORF">PYM288_LOCUS18782</name>
</gene>